<evidence type="ECO:0000313" key="2">
    <source>
        <dbReference type="Proteomes" id="UP001054902"/>
    </source>
</evidence>
<comment type="caution">
    <text evidence="1">The sequence shown here is derived from an EMBL/GenBank/DDBJ whole genome shotgun (WGS) entry which is preliminary data.</text>
</comment>
<evidence type="ECO:0000313" key="1">
    <source>
        <dbReference type="EMBL" id="GFH51898.1"/>
    </source>
</evidence>
<dbReference type="PANTHER" id="PTHR37163">
    <property type="entry name" value="CONSERVED PROTEIN"/>
    <property type="match status" value="1"/>
</dbReference>
<dbReference type="Proteomes" id="UP001054902">
    <property type="component" value="Unassembled WGS sequence"/>
</dbReference>
<gene>
    <name evidence="1" type="ORF">CTEN210_08374</name>
</gene>
<dbReference type="InterPro" id="IPR007511">
    <property type="entry name" value="DUF501"/>
</dbReference>
<protein>
    <submittedName>
        <fullName evidence="1">Uncharacterized protein</fullName>
    </submittedName>
</protein>
<name>A0AAD3CTX2_9STRA</name>
<accession>A0AAD3CTX2</accession>
<proteinExistence type="predicted"/>
<organism evidence="1 2">
    <name type="scientific">Chaetoceros tenuissimus</name>
    <dbReference type="NCBI Taxonomy" id="426638"/>
    <lineage>
        <taxon>Eukaryota</taxon>
        <taxon>Sar</taxon>
        <taxon>Stramenopiles</taxon>
        <taxon>Ochrophyta</taxon>
        <taxon>Bacillariophyta</taxon>
        <taxon>Coscinodiscophyceae</taxon>
        <taxon>Chaetocerotophycidae</taxon>
        <taxon>Chaetocerotales</taxon>
        <taxon>Chaetocerotaceae</taxon>
        <taxon>Chaetoceros</taxon>
    </lineage>
</organism>
<dbReference type="EMBL" id="BLLK01000045">
    <property type="protein sequence ID" value="GFH51898.1"/>
    <property type="molecule type" value="Genomic_DNA"/>
</dbReference>
<dbReference type="Pfam" id="PF04417">
    <property type="entry name" value="DUF501"/>
    <property type="match status" value="1"/>
</dbReference>
<dbReference type="AlphaFoldDB" id="A0AAD3CTX2"/>
<keyword evidence="2" id="KW-1185">Reference proteome</keyword>
<reference evidence="1 2" key="1">
    <citation type="journal article" date="2021" name="Sci. Rep.">
        <title>The genome of the diatom Chaetoceros tenuissimus carries an ancient integrated fragment of an extant virus.</title>
        <authorList>
            <person name="Hongo Y."/>
            <person name="Kimura K."/>
            <person name="Takaki Y."/>
            <person name="Yoshida Y."/>
            <person name="Baba S."/>
            <person name="Kobayashi G."/>
            <person name="Nagasaki K."/>
            <person name="Hano T."/>
            <person name="Tomaru Y."/>
        </authorList>
    </citation>
    <scope>NUCLEOTIDE SEQUENCE [LARGE SCALE GENOMIC DNA]</scope>
    <source>
        <strain evidence="1 2">NIES-3715</strain>
    </source>
</reference>
<sequence>MLQLLLPLFVLQNSEPISRNISSKLSCTDAPLTFPTNVQDSDREMILDQLGYVPENLVSVSARRGTGSPLALKTYSLNGGGARRKRKALGDMTPFPTLYWFCCPIVSKAISDLEREGYVRILEDRLEEDESILANFIKSHEGYALERWNSLLPQHQEYLQKSDRMTEMVKYSGIAGTDFKSFAPNNDNHDRDRASIKCLHAHYAHYRSQLENDDCDYPLNIIGEWTHEILSEKNPDLIL</sequence>
<dbReference type="PANTHER" id="PTHR37163:SF1">
    <property type="entry name" value="DUF501 DOMAIN-CONTAINING PROTEIN"/>
    <property type="match status" value="1"/>
</dbReference>